<dbReference type="InterPro" id="IPR043129">
    <property type="entry name" value="ATPase_NBD"/>
</dbReference>
<gene>
    <name evidence="6" type="primary">mreB</name>
    <name evidence="7" type="ORF">CferDRAFT_0841</name>
</gene>
<evidence type="ECO:0000256" key="5">
    <source>
        <dbReference type="ARBA" id="ARBA00023458"/>
    </source>
</evidence>
<dbReference type="HAMAP" id="MF_02207">
    <property type="entry name" value="MreB"/>
    <property type="match status" value="1"/>
</dbReference>
<feature type="binding site" evidence="6">
    <location>
        <begin position="35"/>
        <end position="37"/>
    </location>
    <ligand>
        <name>ATP</name>
        <dbReference type="ChEBI" id="CHEBI:30616"/>
    </ligand>
</feature>
<comment type="similarity">
    <text evidence="5 6">Belongs to the FtsA/MreB family.</text>
</comment>
<evidence type="ECO:0000256" key="6">
    <source>
        <dbReference type="HAMAP-Rule" id="MF_02207"/>
    </source>
</evidence>
<comment type="function">
    <text evidence="6">Forms membrane-associated dynamic filaments that are essential for cell shape determination. Acts by regulating cell wall synthesis and cell elongation, and thus cell shape. A feedback loop between cell geometry and MreB localization may maintain elongated cell shape by targeting cell wall growth to regions of negative cell wall curvature.</text>
</comment>
<dbReference type="EMBL" id="AASE01000010">
    <property type="protein sequence ID" value="EAT58900.1"/>
    <property type="molecule type" value="Genomic_DNA"/>
</dbReference>
<proteinExistence type="inferred from homology"/>
<dbReference type="PRINTS" id="PR01652">
    <property type="entry name" value="SHAPEPROTEIN"/>
</dbReference>
<dbReference type="InterPro" id="IPR004000">
    <property type="entry name" value="Actin"/>
</dbReference>
<feature type="binding site" evidence="6">
    <location>
        <begin position="307"/>
        <end position="310"/>
    </location>
    <ligand>
        <name>ATP</name>
        <dbReference type="ChEBI" id="CHEBI:30616"/>
    </ligand>
</feature>
<dbReference type="InterPro" id="IPR056546">
    <property type="entry name" value="MreB_MamK-like"/>
</dbReference>
<reference evidence="7 8" key="1">
    <citation type="submission" date="2006-07" db="EMBL/GenBank/DDBJ databases">
        <title>Annotation of the draft genome assembly of Chlorobium ferroxidans DSM 13031.</title>
        <authorList>
            <consortium name="US DOE Joint Genome Institute (JGI-ORNL)"/>
            <person name="Larimer F."/>
            <person name="Land M."/>
            <person name="Hauser L."/>
        </authorList>
    </citation>
    <scope>NUCLEOTIDE SEQUENCE [LARGE SCALE GENOMIC DNA]</scope>
    <source>
        <strain evidence="7 8">DSM 13031</strain>
    </source>
</reference>
<dbReference type="Pfam" id="PF06723">
    <property type="entry name" value="MreB_Mbl"/>
    <property type="match status" value="1"/>
</dbReference>
<protein>
    <recommendedName>
        <fullName evidence="6">Cell shape-determining protein MreB</fullName>
    </recommendedName>
</protein>
<feature type="binding site" evidence="6">
    <location>
        <begin position="179"/>
        <end position="181"/>
    </location>
    <ligand>
        <name>ATP</name>
        <dbReference type="ChEBI" id="CHEBI:30616"/>
    </ligand>
</feature>
<dbReference type="GO" id="GO:0008360">
    <property type="term" value="P:regulation of cell shape"/>
    <property type="evidence" value="ECO:0007669"/>
    <property type="project" value="UniProtKB-UniRule"/>
</dbReference>
<dbReference type="SUPFAM" id="SSF53067">
    <property type="entry name" value="Actin-like ATPase domain"/>
    <property type="match status" value="2"/>
</dbReference>
<comment type="subunit">
    <text evidence="6">Forms polymers.</text>
</comment>
<dbReference type="GO" id="GO:0000902">
    <property type="term" value="P:cell morphogenesis"/>
    <property type="evidence" value="ECO:0007669"/>
    <property type="project" value="InterPro"/>
</dbReference>
<evidence type="ECO:0000313" key="8">
    <source>
        <dbReference type="Proteomes" id="UP000004162"/>
    </source>
</evidence>
<keyword evidence="1 6" id="KW-0963">Cytoplasm</keyword>
<dbReference type="Gene3D" id="3.30.420.40">
    <property type="match status" value="3"/>
</dbReference>
<dbReference type="NCBIfam" id="TIGR00904">
    <property type="entry name" value="mreB"/>
    <property type="match status" value="1"/>
</dbReference>
<dbReference type="CDD" id="cd10225">
    <property type="entry name" value="ASKHA_NBD_MreB-like"/>
    <property type="match status" value="1"/>
</dbReference>
<keyword evidence="2 6" id="KW-0547">Nucleotide-binding</keyword>
<keyword evidence="3 6" id="KW-0067">ATP-binding</keyword>
<name>Q0YRJ6_9CHLB</name>
<sequence>MKRGSSKPRRSHFQNYDNMSFFSSLFRDIAIDLGTANTLIFIRDKGVVLNEPSIVARERNTGKVVAIGQEALLMHEKTHPGIVTIRPLANGVIADYEATEELIKGLINKTKSQFSFGIRRMVIGIPSGITEVEKRAVRDSAEHVGAKEVYLVAEPMAAAIGIGLDVKEPMGNMIVDIGGGTTEIAVISLGGIASGESLRVAGTDITNSIVRHFRKAYNLAIGERTAEDVKIKIASAYKLEKELTMNVRGRNLVTALPEEREVNSSTIREAIATPINQIITSIKKSLEVTKPELSADILDRGLFLAGGGALIKGLDKKINEETKLAVHISEDPLTAVARGTGEVLENLEKYRTVLLSTKRY</sequence>
<feature type="binding site" evidence="6">
    <location>
        <begin position="227"/>
        <end position="230"/>
    </location>
    <ligand>
        <name>ATP</name>
        <dbReference type="ChEBI" id="CHEBI:30616"/>
    </ligand>
</feature>
<organism evidence="7 8">
    <name type="scientific">Chlorobium ferrooxidans DSM 13031</name>
    <dbReference type="NCBI Taxonomy" id="377431"/>
    <lineage>
        <taxon>Bacteria</taxon>
        <taxon>Pseudomonadati</taxon>
        <taxon>Chlorobiota</taxon>
        <taxon>Chlorobiia</taxon>
        <taxon>Chlorobiales</taxon>
        <taxon>Chlorobiaceae</taxon>
        <taxon>Chlorobium/Pelodictyon group</taxon>
        <taxon>Chlorobium</taxon>
    </lineage>
</organism>
<dbReference type="InterPro" id="IPR004753">
    <property type="entry name" value="MreB"/>
</dbReference>
<dbReference type="NCBIfam" id="NF010539">
    <property type="entry name" value="PRK13927.1"/>
    <property type="match status" value="1"/>
</dbReference>
<evidence type="ECO:0000256" key="4">
    <source>
        <dbReference type="ARBA" id="ARBA00022960"/>
    </source>
</evidence>
<keyword evidence="4 6" id="KW-0133">Cell shape</keyword>
<dbReference type="PANTHER" id="PTHR42749:SF1">
    <property type="entry name" value="CELL SHAPE-DETERMINING PROTEIN MREB"/>
    <property type="match status" value="1"/>
</dbReference>
<keyword evidence="8" id="KW-1185">Reference proteome</keyword>
<dbReference type="Proteomes" id="UP000004162">
    <property type="component" value="Unassembled WGS sequence"/>
</dbReference>
<dbReference type="SMART" id="SM00268">
    <property type="entry name" value="ACTIN"/>
    <property type="match status" value="1"/>
</dbReference>
<evidence type="ECO:0000256" key="2">
    <source>
        <dbReference type="ARBA" id="ARBA00022741"/>
    </source>
</evidence>
<dbReference type="AlphaFoldDB" id="Q0YRJ6"/>
<evidence type="ECO:0000256" key="3">
    <source>
        <dbReference type="ARBA" id="ARBA00022840"/>
    </source>
</evidence>
<comment type="caution">
    <text evidence="7">The sequence shown here is derived from an EMBL/GenBank/DDBJ whole genome shotgun (WGS) entry which is preliminary data.</text>
</comment>
<evidence type="ECO:0000313" key="7">
    <source>
        <dbReference type="EMBL" id="EAT58900.1"/>
    </source>
</evidence>
<comment type="subcellular location">
    <subcellularLocation>
        <location evidence="6">Cytoplasm</location>
    </subcellularLocation>
    <text evidence="6">Membrane-associated.</text>
</comment>
<dbReference type="GO" id="GO:0005737">
    <property type="term" value="C:cytoplasm"/>
    <property type="evidence" value="ECO:0007669"/>
    <property type="project" value="UniProtKB-SubCell"/>
</dbReference>
<evidence type="ECO:0000256" key="1">
    <source>
        <dbReference type="ARBA" id="ARBA00022490"/>
    </source>
</evidence>
<dbReference type="GO" id="GO:0005524">
    <property type="term" value="F:ATP binding"/>
    <property type="evidence" value="ECO:0007669"/>
    <property type="project" value="UniProtKB-KW"/>
</dbReference>
<accession>Q0YRJ6</accession>
<dbReference type="PANTHER" id="PTHR42749">
    <property type="entry name" value="CELL SHAPE-DETERMINING PROTEIN MREB"/>
    <property type="match status" value="1"/>
</dbReference>
<reference evidence="7 8" key="2">
    <citation type="submission" date="2006-07" db="EMBL/GenBank/DDBJ databases">
        <title>Sequencing of the draft genome and assembly of Chlorobium ferroxidans DSM 13031.</title>
        <authorList>
            <consortium name="US DOE Joint Genome Institute (JGI-PGF)"/>
            <person name="Copeland A."/>
            <person name="Lucas S."/>
            <person name="Lapidus A."/>
            <person name="Barry K."/>
            <person name="Glavina del Rio T."/>
            <person name="Dalin E."/>
            <person name="Tice H."/>
            <person name="Bruce D."/>
            <person name="Pitluck S."/>
            <person name="Richardson P."/>
        </authorList>
    </citation>
    <scope>NUCLEOTIDE SEQUENCE [LARGE SCALE GENOMIC DNA]</scope>
    <source>
        <strain evidence="7 8">DSM 13031</strain>
    </source>
</reference>